<protein>
    <submittedName>
        <fullName evidence="2">Uncharacterized protein</fullName>
    </submittedName>
</protein>
<dbReference type="EMBL" id="VCKW01000424">
    <property type="protein sequence ID" value="TMQ87880.1"/>
    <property type="molecule type" value="Genomic_DNA"/>
</dbReference>
<gene>
    <name evidence="2" type="ORF">ETD83_39680</name>
</gene>
<feature type="region of interest" description="Disordered" evidence="1">
    <location>
        <begin position="1"/>
        <end position="24"/>
    </location>
</feature>
<evidence type="ECO:0000313" key="2">
    <source>
        <dbReference type="EMBL" id="TMQ87880.1"/>
    </source>
</evidence>
<reference evidence="2 3" key="1">
    <citation type="submission" date="2019-05" db="EMBL/GenBank/DDBJ databases">
        <title>Draft genome sequence of Actinomadura sp. 14C53.</title>
        <authorList>
            <person name="Saricaoglu S."/>
            <person name="Isik K."/>
        </authorList>
    </citation>
    <scope>NUCLEOTIDE SEQUENCE [LARGE SCALE GENOMIC DNA]</scope>
    <source>
        <strain evidence="2 3">14C53</strain>
    </source>
</reference>
<proteinExistence type="predicted"/>
<organism evidence="2 3">
    <name type="scientific">Actinomadura soli</name>
    <dbReference type="NCBI Taxonomy" id="2508997"/>
    <lineage>
        <taxon>Bacteria</taxon>
        <taxon>Bacillati</taxon>
        <taxon>Actinomycetota</taxon>
        <taxon>Actinomycetes</taxon>
        <taxon>Streptosporangiales</taxon>
        <taxon>Thermomonosporaceae</taxon>
        <taxon>Actinomadura</taxon>
    </lineage>
</organism>
<accession>A0A5C4IZ30</accession>
<dbReference type="Proteomes" id="UP000309174">
    <property type="component" value="Unassembled WGS sequence"/>
</dbReference>
<keyword evidence="3" id="KW-1185">Reference proteome</keyword>
<name>A0A5C4IZ30_9ACTN</name>
<evidence type="ECO:0000313" key="3">
    <source>
        <dbReference type="Proteomes" id="UP000309174"/>
    </source>
</evidence>
<evidence type="ECO:0000256" key="1">
    <source>
        <dbReference type="SAM" id="MobiDB-lite"/>
    </source>
</evidence>
<comment type="caution">
    <text evidence="2">The sequence shown here is derived from an EMBL/GenBank/DDBJ whole genome shotgun (WGS) entry which is preliminary data.</text>
</comment>
<dbReference type="AlphaFoldDB" id="A0A5C4IZ30"/>
<sequence>MPEPQPIPPGYEETSASSYPWTGRERSWNTGEAAVLLTLAAAGGDLTAHRTIHLGEKEANMPIPFTEQAVTEPVVTELAVTEQAVIERYKGVRGRQGRAAMLLADLARLELPSVAWTISDIGIQPKLFGLIERGELDAPAAERNRMRAAAFEMWADHLDAEITTRDWSDGTLELIVQTCLSGVEIHIFTTIQPADSSGPASA</sequence>
<dbReference type="RefSeq" id="WP_138650406.1">
    <property type="nucleotide sequence ID" value="NZ_VCKW01000424.1"/>
</dbReference>